<dbReference type="InterPro" id="IPR041561">
    <property type="entry name" value="PglD_N"/>
</dbReference>
<feature type="binding site" evidence="4">
    <location>
        <position position="168"/>
    </location>
    <ligand>
        <name>acetyl-CoA</name>
        <dbReference type="ChEBI" id="CHEBI:57288"/>
    </ligand>
</feature>
<feature type="active site" description="Proton acceptor" evidence="3">
    <location>
        <position position="138"/>
    </location>
</feature>
<dbReference type="PANTHER" id="PTHR43300">
    <property type="entry name" value="ACETYLTRANSFERASE"/>
    <property type="match status" value="1"/>
</dbReference>
<dbReference type="SUPFAM" id="SSF51161">
    <property type="entry name" value="Trimeric LpxA-like enzymes"/>
    <property type="match status" value="1"/>
</dbReference>
<keyword evidence="2" id="KW-0677">Repeat</keyword>
<evidence type="ECO:0000259" key="5">
    <source>
        <dbReference type="Pfam" id="PF17836"/>
    </source>
</evidence>
<sequence>MKRIVIFGAGGHAKAVIDAVEKQAEYEIVGLLDGGKAAGTHVYGYEVMGDDAWLLHNLDSIDGVIVAIGDNWRRSIVAEMIGKAAPGLPFVTAIHPSAQVARGARVGAGSVLMAGAVLGSDAELGEHGVLYPGSSVDHDSRAGRFVSLAPRAVTGGGVTIGDYTAVAIGASIIHGVAIGEHAVIGAGSTVIRDIPSYTVAYGSPAKPIRSREKGERYL</sequence>
<reference evidence="6 7" key="1">
    <citation type="submission" date="2018-09" db="EMBL/GenBank/DDBJ databases">
        <title>Paenibacillus aracenensis nov. sp. isolated from a cave in southern Spain.</title>
        <authorList>
            <person name="Jurado V."/>
            <person name="Gutierrez-Patricio S."/>
            <person name="Gonzalez-Pimentel J.L."/>
            <person name="Miller A.Z."/>
            <person name="Laiz L."/>
            <person name="Saiz-Jimenez C."/>
        </authorList>
    </citation>
    <scope>NUCLEOTIDE SEQUENCE [LARGE SCALE GENOMIC DNA]</scope>
    <source>
        <strain evidence="6 7">DSM 22867</strain>
    </source>
</reference>
<dbReference type="InterPro" id="IPR001451">
    <property type="entry name" value="Hexapep"/>
</dbReference>
<dbReference type="Pfam" id="PF00132">
    <property type="entry name" value="Hexapep"/>
    <property type="match status" value="1"/>
</dbReference>
<accession>A0A3A1V5L7</accession>
<evidence type="ECO:0000313" key="7">
    <source>
        <dbReference type="Proteomes" id="UP000266482"/>
    </source>
</evidence>
<dbReference type="EMBL" id="QXQA01000006">
    <property type="protein sequence ID" value="RIX52830.1"/>
    <property type="molecule type" value="Genomic_DNA"/>
</dbReference>
<gene>
    <name evidence="6" type="ORF">D3P08_11465</name>
</gene>
<dbReference type="PANTHER" id="PTHR43300:SF7">
    <property type="entry name" value="UDP-N-ACETYLBACILLOSAMINE N-ACETYLTRANSFERASE"/>
    <property type="match status" value="1"/>
</dbReference>
<dbReference type="NCBIfam" id="TIGR03570">
    <property type="entry name" value="NeuD_NnaD"/>
    <property type="match status" value="1"/>
</dbReference>
<evidence type="ECO:0000256" key="1">
    <source>
        <dbReference type="ARBA" id="ARBA00022679"/>
    </source>
</evidence>
<dbReference type="OrthoDB" id="9794407at2"/>
<dbReference type="InterPro" id="IPR011004">
    <property type="entry name" value="Trimer_LpxA-like_sf"/>
</dbReference>
<dbReference type="InterPro" id="IPR018357">
    <property type="entry name" value="Hexapep_transf_CS"/>
</dbReference>
<dbReference type="Gene3D" id="2.160.10.10">
    <property type="entry name" value="Hexapeptide repeat proteins"/>
    <property type="match status" value="1"/>
</dbReference>
<feature type="site" description="Increases basicity of active site His" evidence="3">
    <location>
        <position position="139"/>
    </location>
</feature>
<evidence type="ECO:0000313" key="6">
    <source>
        <dbReference type="EMBL" id="RIX52830.1"/>
    </source>
</evidence>
<proteinExistence type="predicted"/>
<dbReference type="PROSITE" id="PS00101">
    <property type="entry name" value="HEXAPEP_TRANSFERASES"/>
    <property type="match status" value="1"/>
</dbReference>
<dbReference type="Pfam" id="PF17836">
    <property type="entry name" value="PglD_N"/>
    <property type="match status" value="1"/>
</dbReference>
<evidence type="ECO:0000256" key="2">
    <source>
        <dbReference type="ARBA" id="ARBA00022737"/>
    </source>
</evidence>
<dbReference type="Gene3D" id="3.40.50.20">
    <property type="match status" value="1"/>
</dbReference>
<comment type="caution">
    <text evidence="6">The sequence shown here is derived from an EMBL/GenBank/DDBJ whole genome shotgun (WGS) entry which is preliminary data.</text>
</comment>
<keyword evidence="7" id="KW-1185">Reference proteome</keyword>
<dbReference type="GO" id="GO:0016740">
    <property type="term" value="F:transferase activity"/>
    <property type="evidence" value="ECO:0007669"/>
    <property type="project" value="UniProtKB-KW"/>
</dbReference>
<protein>
    <submittedName>
        <fullName evidence="6">Acetyltransferase</fullName>
    </submittedName>
</protein>
<dbReference type="CDD" id="cd03360">
    <property type="entry name" value="LbH_AT_putative"/>
    <property type="match status" value="1"/>
</dbReference>
<feature type="domain" description="PglD N-terminal" evidence="5">
    <location>
        <begin position="3"/>
        <end position="80"/>
    </location>
</feature>
<name>A0A3A1V5L7_9BACL</name>
<evidence type="ECO:0000256" key="3">
    <source>
        <dbReference type="PIRSR" id="PIRSR620019-1"/>
    </source>
</evidence>
<dbReference type="InterPro" id="IPR020019">
    <property type="entry name" value="AcTrfase_PglD-like"/>
</dbReference>
<organism evidence="6 7">
    <name type="scientific">Paenibacillus nanensis</name>
    <dbReference type="NCBI Taxonomy" id="393251"/>
    <lineage>
        <taxon>Bacteria</taxon>
        <taxon>Bacillati</taxon>
        <taxon>Bacillota</taxon>
        <taxon>Bacilli</taxon>
        <taxon>Bacillales</taxon>
        <taxon>Paenibacillaceae</taxon>
        <taxon>Paenibacillus</taxon>
    </lineage>
</organism>
<feature type="binding site" evidence="4">
    <location>
        <position position="69"/>
    </location>
    <ligand>
        <name>substrate</name>
    </ligand>
</feature>
<dbReference type="Proteomes" id="UP000266482">
    <property type="component" value="Unassembled WGS sequence"/>
</dbReference>
<dbReference type="InterPro" id="IPR050179">
    <property type="entry name" value="Trans_hexapeptide_repeat"/>
</dbReference>
<dbReference type="AlphaFoldDB" id="A0A3A1V5L7"/>
<keyword evidence="1 6" id="KW-0808">Transferase</keyword>
<evidence type="ECO:0000256" key="4">
    <source>
        <dbReference type="PIRSR" id="PIRSR620019-2"/>
    </source>
</evidence>